<dbReference type="PANTHER" id="PTHR45856:SF24">
    <property type="entry name" value="FUNGAL LIPASE-LIKE DOMAIN-CONTAINING PROTEIN"/>
    <property type="match status" value="1"/>
</dbReference>
<dbReference type="OrthoDB" id="535837at2759"/>
<protein>
    <submittedName>
        <fullName evidence="5">Lipase</fullName>
    </submittedName>
</protein>
<evidence type="ECO:0000256" key="1">
    <source>
        <dbReference type="ARBA" id="ARBA00004430"/>
    </source>
</evidence>
<evidence type="ECO:0000259" key="4">
    <source>
        <dbReference type="Pfam" id="PF01764"/>
    </source>
</evidence>
<keyword evidence="3" id="KW-0732">Signal</keyword>
<reference evidence="5 6" key="1">
    <citation type="journal article" date="2018" name="Plant J.">
        <title>Genome sequences of Chlorella sorokiniana UTEX 1602 and Micractinium conductrix SAG 241.80: implications to maltose excretion by a green alga.</title>
        <authorList>
            <person name="Arriola M.B."/>
            <person name="Velmurugan N."/>
            <person name="Zhang Y."/>
            <person name="Plunkett M.H."/>
            <person name="Hondzo H."/>
            <person name="Barney B.M."/>
        </authorList>
    </citation>
    <scope>NUCLEOTIDE SEQUENCE [LARGE SCALE GENOMIC DNA]</scope>
    <source>
        <strain evidence="6">UTEX 1602</strain>
    </source>
</reference>
<accession>A0A2P6TIV8</accession>
<dbReference type="InterPro" id="IPR032675">
    <property type="entry name" value="LRR_dom_sf"/>
</dbReference>
<dbReference type="InterPro" id="IPR036910">
    <property type="entry name" value="HMG_box_dom_sf"/>
</dbReference>
<sequence length="719" mass="77424">MLPKALCALALLTGLQCIAGQTEGTDWGCGAESQAAAGQNCGTYDDTSCSGIFAQAPEVGGRTASYLASLLADMAYEPTTGTWEDTARTILPKWGATDVQFISKTTVDSEVKADTQVVVADSPAAVLVFFRGTEITKLEDIQTDLSTKFVDVSGLGRVHEGFYKAEDIVHADITSLLDQYGAGSKPVIYVGHSLGGALANIAAARQQLASPGSVSAVYTYGGPRVGDAAWADAYNNLGLSSITYRYVLGKDPIPLIPPGGDIGFVHVGQQMRISSSSCAADDANLSYCDPGSPISGTLGQALQPESGLGSFGAWLVEGVCTDTGLRSKLINAAAGWLVNKATGIKVSLSVKDLTHNEPGICCSELTDHLIQSYKQAIKSTCMGACDAEKEPYVKKAEADKARYEKEKAKYEAKKRSLTLVSSRWHAIFHAQPEARPRLAPPLPAQFAGGFKNFTFALDWMQVAGTQLKLCSLQRRQPAQRWAPDSSRPSLCTLTLGHAQQMPRLQQFVQQLLPAGGDALECLVLRHCTLGLGELFGCSSSLSQLRELVLSDSSMQEGWPLPDAVAVLLHQARRLSGLTLCNEKLDSPGVRLQAVPPCVAAYSGRTYLSLRRQGLWELPDGAYLPSLRCLDLMHNDFTELPPALTACTALTCLALDYNWRMLLRHSDLVTLGAVRGLLRFEAEYVKDEEPGFCHALHALLPRLRIKFRASNLVTPSWGMH</sequence>
<dbReference type="SUPFAM" id="SSF53474">
    <property type="entry name" value="alpha/beta-Hydrolases"/>
    <property type="match status" value="1"/>
</dbReference>
<proteinExistence type="predicted"/>
<dbReference type="Gene3D" id="1.10.30.10">
    <property type="entry name" value="High mobility group box domain"/>
    <property type="match status" value="1"/>
</dbReference>
<feature type="signal peptide" evidence="3">
    <location>
        <begin position="1"/>
        <end position="20"/>
    </location>
</feature>
<keyword evidence="6" id="KW-1185">Reference proteome</keyword>
<dbReference type="SUPFAM" id="SSF47095">
    <property type="entry name" value="HMG-box"/>
    <property type="match status" value="1"/>
</dbReference>
<comment type="subcellular location">
    <subcellularLocation>
        <location evidence="1">Cytoplasm</location>
        <location evidence="1">Cytoskeleton</location>
        <location evidence="1">Cilium axoneme</location>
    </subcellularLocation>
</comment>
<dbReference type="Proteomes" id="UP000239899">
    <property type="component" value="Unassembled WGS sequence"/>
</dbReference>
<dbReference type="GO" id="GO:0006629">
    <property type="term" value="P:lipid metabolic process"/>
    <property type="evidence" value="ECO:0007669"/>
    <property type="project" value="InterPro"/>
</dbReference>
<dbReference type="EMBL" id="LHPG02000014">
    <property type="protein sequence ID" value="PRW39183.1"/>
    <property type="molecule type" value="Genomic_DNA"/>
</dbReference>
<feature type="domain" description="Fungal lipase-type" evidence="4">
    <location>
        <begin position="128"/>
        <end position="258"/>
    </location>
</feature>
<dbReference type="Pfam" id="PF01764">
    <property type="entry name" value="Lipase_3"/>
    <property type="match status" value="1"/>
</dbReference>
<keyword evidence="2" id="KW-0175">Coiled coil</keyword>
<feature type="coiled-coil region" evidence="2">
    <location>
        <begin position="393"/>
        <end position="420"/>
    </location>
</feature>
<dbReference type="SUPFAM" id="SSF52047">
    <property type="entry name" value="RNI-like"/>
    <property type="match status" value="1"/>
</dbReference>
<organism evidence="5 6">
    <name type="scientific">Chlorella sorokiniana</name>
    <name type="common">Freshwater green alga</name>
    <dbReference type="NCBI Taxonomy" id="3076"/>
    <lineage>
        <taxon>Eukaryota</taxon>
        <taxon>Viridiplantae</taxon>
        <taxon>Chlorophyta</taxon>
        <taxon>core chlorophytes</taxon>
        <taxon>Trebouxiophyceae</taxon>
        <taxon>Chlorellales</taxon>
        <taxon>Chlorellaceae</taxon>
        <taxon>Chlorella clade</taxon>
        <taxon>Chlorella</taxon>
    </lineage>
</organism>
<dbReference type="InterPro" id="IPR002921">
    <property type="entry name" value="Fungal_lipase-type"/>
</dbReference>
<evidence type="ECO:0000256" key="2">
    <source>
        <dbReference type="SAM" id="Coils"/>
    </source>
</evidence>
<evidence type="ECO:0000313" key="5">
    <source>
        <dbReference type="EMBL" id="PRW39183.1"/>
    </source>
</evidence>
<comment type="caution">
    <text evidence="5">The sequence shown here is derived from an EMBL/GenBank/DDBJ whole genome shotgun (WGS) entry which is preliminary data.</text>
</comment>
<dbReference type="CDD" id="cd00519">
    <property type="entry name" value="Lipase_3"/>
    <property type="match status" value="1"/>
</dbReference>
<dbReference type="Gene3D" id="3.40.50.1820">
    <property type="entry name" value="alpha/beta hydrolase"/>
    <property type="match status" value="1"/>
</dbReference>
<feature type="chain" id="PRO_5015181450" evidence="3">
    <location>
        <begin position="21"/>
        <end position="719"/>
    </location>
</feature>
<dbReference type="InterPro" id="IPR051218">
    <property type="entry name" value="Sec_MonoDiacylglyc_Lipase"/>
</dbReference>
<evidence type="ECO:0000256" key="3">
    <source>
        <dbReference type="SAM" id="SignalP"/>
    </source>
</evidence>
<dbReference type="AlphaFoldDB" id="A0A2P6TIV8"/>
<dbReference type="InterPro" id="IPR029058">
    <property type="entry name" value="AB_hydrolase_fold"/>
</dbReference>
<dbReference type="PANTHER" id="PTHR45856">
    <property type="entry name" value="ALPHA/BETA-HYDROLASES SUPERFAMILY PROTEIN"/>
    <property type="match status" value="1"/>
</dbReference>
<gene>
    <name evidence="5" type="ORF">C2E21_7111</name>
</gene>
<dbReference type="Gene3D" id="3.80.10.10">
    <property type="entry name" value="Ribonuclease Inhibitor"/>
    <property type="match status" value="1"/>
</dbReference>
<evidence type="ECO:0000313" key="6">
    <source>
        <dbReference type="Proteomes" id="UP000239899"/>
    </source>
</evidence>
<dbReference type="GO" id="GO:0005930">
    <property type="term" value="C:axoneme"/>
    <property type="evidence" value="ECO:0007669"/>
    <property type="project" value="UniProtKB-SubCell"/>
</dbReference>
<name>A0A2P6TIV8_CHLSO</name>